<dbReference type="CDD" id="cd10147">
    <property type="entry name" value="Wzt_C-like"/>
    <property type="match status" value="1"/>
</dbReference>
<dbReference type="PANTHER" id="PTHR46743:SF2">
    <property type="entry name" value="TEICHOIC ACIDS EXPORT ATP-BINDING PROTEIN TAGH"/>
    <property type="match status" value="1"/>
</dbReference>
<dbReference type="InterPro" id="IPR015860">
    <property type="entry name" value="ABC_transpr_TagH-like"/>
</dbReference>
<accession>A0ABR8CR08</accession>
<organism evidence="6 7">
    <name type="scientific">Anabaena subtropica FACHB-260</name>
    <dbReference type="NCBI Taxonomy" id="2692884"/>
    <lineage>
        <taxon>Bacteria</taxon>
        <taxon>Bacillati</taxon>
        <taxon>Cyanobacteriota</taxon>
        <taxon>Cyanophyceae</taxon>
        <taxon>Nostocales</taxon>
        <taxon>Nostocaceae</taxon>
        <taxon>Anabaena</taxon>
    </lineage>
</organism>
<dbReference type="PANTHER" id="PTHR46743">
    <property type="entry name" value="TEICHOIC ACIDS EXPORT ATP-BINDING PROTEIN TAGH"/>
    <property type="match status" value="1"/>
</dbReference>
<dbReference type="Gene3D" id="2.70.50.60">
    <property type="entry name" value="abc- transporter (atp binding component) like domain"/>
    <property type="match status" value="1"/>
</dbReference>
<evidence type="ECO:0000313" key="6">
    <source>
        <dbReference type="EMBL" id="MBD2345474.1"/>
    </source>
</evidence>
<feature type="domain" description="ABC transporter" evidence="5">
    <location>
        <begin position="43"/>
        <end position="264"/>
    </location>
</feature>
<dbReference type="SMART" id="SM00382">
    <property type="entry name" value="AAA"/>
    <property type="match status" value="1"/>
</dbReference>
<dbReference type="InterPro" id="IPR003593">
    <property type="entry name" value="AAA+_ATPase"/>
</dbReference>
<comment type="caution">
    <text evidence="6">The sequence shown here is derived from an EMBL/GenBank/DDBJ whole genome shotgun (WGS) entry which is preliminary data.</text>
</comment>
<protein>
    <submittedName>
        <fullName evidence="6">ABC transporter ATP-binding protein</fullName>
    </submittedName>
</protein>
<dbReference type="InterPro" id="IPR050683">
    <property type="entry name" value="Bact_Polysacc_Export_ATP-bd"/>
</dbReference>
<dbReference type="GO" id="GO:0005524">
    <property type="term" value="F:ATP binding"/>
    <property type="evidence" value="ECO:0007669"/>
    <property type="project" value="UniProtKB-KW"/>
</dbReference>
<keyword evidence="4 6" id="KW-0067">ATP-binding</keyword>
<evidence type="ECO:0000256" key="4">
    <source>
        <dbReference type="ARBA" id="ARBA00022840"/>
    </source>
</evidence>
<dbReference type="Pfam" id="PF00005">
    <property type="entry name" value="ABC_tran"/>
    <property type="match status" value="1"/>
</dbReference>
<dbReference type="PROSITE" id="PS50893">
    <property type="entry name" value="ABC_TRANSPORTER_2"/>
    <property type="match status" value="1"/>
</dbReference>
<evidence type="ECO:0000256" key="1">
    <source>
        <dbReference type="ARBA" id="ARBA00005417"/>
    </source>
</evidence>
<evidence type="ECO:0000259" key="5">
    <source>
        <dbReference type="PROSITE" id="PS50893"/>
    </source>
</evidence>
<dbReference type="RefSeq" id="WP_190407909.1">
    <property type="nucleotide sequence ID" value="NZ_JACJRF010000025.1"/>
</dbReference>
<comment type="similarity">
    <text evidence="1">Belongs to the ABC transporter superfamily.</text>
</comment>
<evidence type="ECO:0000313" key="7">
    <source>
        <dbReference type="Proteomes" id="UP000607281"/>
    </source>
</evidence>
<proteinExistence type="inferred from homology"/>
<evidence type="ECO:0000256" key="3">
    <source>
        <dbReference type="ARBA" id="ARBA00022741"/>
    </source>
</evidence>
<dbReference type="CDD" id="cd03220">
    <property type="entry name" value="ABC_KpsT_Wzt"/>
    <property type="match status" value="1"/>
</dbReference>
<name>A0ABR8CR08_9NOST</name>
<keyword evidence="2" id="KW-0813">Transport</keyword>
<keyword evidence="7" id="KW-1185">Reference proteome</keyword>
<dbReference type="Pfam" id="PF14524">
    <property type="entry name" value="Wzt_C"/>
    <property type="match status" value="1"/>
</dbReference>
<dbReference type="Proteomes" id="UP000607281">
    <property type="component" value="Unassembled WGS sequence"/>
</dbReference>
<dbReference type="InterPro" id="IPR027417">
    <property type="entry name" value="P-loop_NTPase"/>
</dbReference>
<keyword evidence="3" id="KW-0547">Nucleotide-binding</keyword>
<sequence>MSDTIIRVENLDKKYIIGHQQQEKYSTIRDVIANGTKGLLKSFQNQKFKSTNYQEEFWALKDISFEIKQGDRVGIIGRNGAGKSTLLKILSRITEPTKGSIKIKGRVASLLEVGTGFHPELTGRENIYLNGAILGMSKAEIKSKFDEIVAFAEVEKFLDTPVKRYSSGMYVRLAFAVAAHLEPEVLIVDEVLAVGDVQFQKKCLGKMEEVGKEGRTILFVSHNIAVVQTLCNRGIFLQRGSVEIDDSAYIAISTYLKSLEGAVTENLLERTDRRGKGLVKLSHIKITTGDDYSSTTLATGRPARFEFYLTDIRPKLSCIFTLYDQYGQPVINFNSMIHGTQDLTNPQVGKTCICELDELGIVPGRYRMNVAILSDGELQDAIDAVTIVDVEPGDLRGRPIAVGSGYGSVCIHHRWILPV</sequence>
<dbReference type="InterPro" id="IPR003439">
    <property type="entry name" value="ABC_transporter-like_ATP-bd"/>
</dbReference>
<dbReference type="InterPro" id="IPR029439">
    <property type="entry name" value="Wzt_C"/>
</dbReference>
<gene>
    <name evidence="6" type="ORF">H6G18_15155</name>
</gene>
<dbReference type="SUPFAM" id="SSF52540">
    <property type="entry name" value="P-loop containing nucleoside triphosphate hydrolases"/>
    <property type="match status" value="1"/>
</dbReference>
<dbReference type="EMBL" id="JACJRF010000025">
    <property type="protein sequence ID" value="MBD2345474.1"/>
    <property type="molecule type" value="Genomic_DNA"/>
</dbReference>
<evidence type="ECO:0000256" key="2">
    <source>
        <dbReference type="ARBA" id="ARBA00022448"/>
    </source>
</evidence>
<dbReference type="Gene3D" id="3.40.50.300">
    <property type="entry name" value="P-loop containing nucleotide triphosphate hydrolases"/>
    <property type="match status" value="1"/>
</dbReference>
<reference evidence="6 7" key="1">
    <citation type="journal article" date="2020" name="ISME J.">
        <title>Comparative genomics reveals insights into cyanobacterial evolution and habitat adaptation.</title>
        <authorList>
            <person name="Chen M.Y."/>
            <person name="Teng W.K."/>
            <person name="Zhao L."/>
            <person name="Hu C.X."/>
            <person name="Zhou Y.K."/>
            <person name="Han B.P."/>
            <person name="Song L.R."/>
            <person name="Shu W.S."/>
        </authorList>
    </citation>
    <scope>NUCLEOTIDE SEQUENCE [LARGE SCALE GENOMIC DNA]</scope>
    <source>
        <strain evidence="6 7">FACHB-260</strain>
    </source>
</reference>